<dbReference type="AlphaFoldDB" id="A0A1L9T001"/>
<dbReference type="EMBL" id="KV878599">
    <property type="protein sequence ID" value="OJJ52784.1"/>
    <property type="molecule type" value="Genomic_DNA"/>
</dbReference>
<evidence type="ECO:0000256" key="1">
    <source>
        <dbReference type="SAM" id="MobiDB-lite"/>
    </source>
</evidence>
<dbReference type="OrthoDB" id="424610at2759"/>
<dbReference type="Proteomes" id="UP000184356">
    <property type="component" value="Unassembled WGS sequence"/>
</dbReference>
<protein>
    <submittedName>
        <fullName evidence="2">Uncharacterized protein</fullName>
    </submittedName>
</protein>
<proteinExistence type="predicted"/>
<dbReference type="RefSeq" id="XP_040696590.1">
    <property type="nucleotide sequence ID" value="XM_040848296.1"/>
</dbReference>
<accession>A0A1L9T001</accession>
<keyword evidence="3" id="KW-1185">Reference proteome</keyword>
<evidence type="ECO:0000313" key="2">
    <source>
        <dbReference type="EMBL" id="OJJ52784.1"/>
    </source>
</evidence>
<feature type="region of interest" description="Disordered" evidence="1">
    <location>
        <begin position="1"/>
        <end position="22"/>
    </location>
</feature>
<dbReference type="STRING" id="1036612.A0A1L9T001"/>
<name>A0A1L9T001_9EURO</name>
<dbReference type="GeneID" id="63764369"/>
<organism evidence="2 3">
    <name type="scientific">Aspergillus sydowii CBS 593.65</name>
    <dbReference type="NCBI Taxonomy" id="1036612"/>
    <lineage>
        <taxon>Eukaryota</taxon>
        <taxon>Fungi</taxon>
        <taxon>Dikarya</taxon>
        <taxon>Ascomycota</taxon>
        <taxon>Pezizomycotina</taxon>
        <taxon>Eurotiomycetes</taxon>
        <taxon>Eurotiomycetidae</taxon>
        <taxon>Eurotiales</taxon>
        <taxon>Aspergillaceae</taxon>
        <taxon>Aspergillus</taxon>
        <taxon>Aspergillus subgen. Nidulantes</taxon>
    </lineage>
</organism>
<reference evidence="3" key="1">
    <citation type="journal article" date="2017" name="Genome Biol.">
        <title>Comparative genomics reveals high biological diversity and specific adaptations in the industrially and medically important fungal genus Aspergillus.</title>
        <authorList>
            <person name="de Vries R.P."/>
            <person name="Riley R."/>
            <person name="Wiebenga A."/>
            <person name="Aguilar-Osorio G."/>
            <person name="Amillis S."/>
            <person name="Uchima C.A."/>
            <person name="Anderluh G."/>
            <person name="Asadollahi M."/>
            <person name="Askin M."/>
            <person name="Barry K."/>
            <person name="Battaglia E."/>
            <person name="Bayram O."/>
            <person name="Benocci T."/>
            <person name="Braus-Stromeyer S.A."/>
            <person name="Caldana C."/>
            <person name="Canovas D."/>
            <person name="Cerqueira G.C."/>
            <person name="Chen F."/>
            <person name="Chen W."/>
            <person name="Choi C."/>
            <person name="Clum A."/>
            <person name="Dos Santos R.A."/>
            <person name="Damasio A.R."/>
            <person name="Diallinas G."/>
            <person name="Emri T."/>
            <person name="Fekete E."/>
            <person name="Flipphi M."/>
            <person name="Freyberg S."/>
            <person name="Gallo A."/>
            <person name="Gournas C."/>
            <person name="Habgood R."/>
            <person name="Hainaut M."/>
            <person name="Harispe M.L."/>
            <person name="Henrissat B."/>
            <person name="Hilden K.S."/>
            <person name="Hope R."/>
            <person name="Hossain A."/>
            <person name="Karabika E."/>
            <person name="Karaffa L."/>
            <person name="Karanyi Z."/>
            <person name="Krasevec N."/>
            <person name="Kuo A."/>
            <person name="Kusch H."/>
            <person name="LaButti K."/>
            <person name="Lagendijk E.L."/>
            <person name="Lapidus A."/>
            <person name="Levasseur A."/>
            <person name="Lindquist E."/>
            <person name="Lipzen A."/>
            <person name="Logrieco A.F."/>
            <person name="MacCabe A."/>
            <person name="Maekelae M.R."/>
            <person name="Malavazi I."/>
            <person name="Melin P."/>
            <person name="Meyer V."/>
            <person name="Mielnichuk N."/>
            <person name="Miskei M."/>
            <person name="Molnar A.P."/>
            <person name="Mule G."/>
            <person name="Ngan C.Y."/>
            <person name="Orejas M."/>
            <person name="Orosz E."/>
            <person name="Ouedraogo J.P."/>
            <person name="Overkamp K.M."/>
            <person name="Park H.-S."/>
            <person name="Perrone G."/>
            <person name="Piumi F."/>
            <person name="Punt P.J."/>
            <person name="Ram A.F."/>
            <person name="Ramon A."/>
            <person name="Rauscher S."/>
            <person name="Record E."/>
            <person name="Riano-Pachon D.M."/>
            <person name="Robert V."/>
            <person name="Roehrig J."/>
            <person name="Ruller R."/>
            <person name="Salamov A."/>
            <person name="Salih N.S."/>
            <person name="Samson R.A."/>
            <person name="Sandor E."/>
            <person name="Sanguinetti M."/>
            <person name="Schuetze T."/>
            <person name="Sepcic K."/>
            <person name="Shelest E."/>
            <person name="Sherlock G."/>
            <person name="Sophianopoulou V."/>
            <person name="Squina F.M."/>
            <person name="Sun H."/>
            <person name="Susca A."/>
            <person name="Todd R.B."/>
            <person name="Tsang A."/>
            <person name="Unkles S.E."/>
            <person name="van de Wiele N."/>
            <person name="van Rossen-Uffink D."/>
            <person name="Oliveira J.V."/>
            <person name="Vesth T.C."/>
            <person name="Visser J."/>
            <person name="Yu J.-H."/>
            <person name="Zhou M."/>
            <person name="Andersen M.R."/>
            <person name="Archer D.B."/>
            <person name="Baker S.E."/>
            <person name="Benoit I."/>
            <person name="Brakhage A.A."/>
            <person name="Braus G.H."/>
            <person name="Fischer R."/>
            <person name="Frisvad J.C."/>
            <person name="Goldman G.H."/>
            <person name="Houbraken J."/>
            <person name="Oakley B."/>
            <person name="Pocsi I."/>
            <person name="Scazzocchio C."/>
            <person name="Seiboth B."/>
            <person name="vanKuyk P.A."/>
            <person name="Wortman J."/>
            <person name="Dyer P.S."/>
            <person name="Grigoriev I.V."/>
        </authorList>
    </citation>
    <scope>NUCLEOTIDE SEQUENCE [LARGE SCALE GENOMIC DNA]</scope>
    <source>
        <strain evidence="3">CBS 593.65</strain>
    </source>
</reference>
<feature type="compositionally biased region" description="Polar residues" evidence="1">
    <location>
        <begin position="1"/>
        <end position="14"/>
    </location>
</feature>
<gene>
    <name evidence="2" type="ORF">ASPSYDRAFT_51465</name>
</gene>
<dbReference type="VEuPathDB" id="FungiDB:ASPSYDRAFT_51465"/>
<evidence type="ECO:0000313" key="3">
    <source>
        <dbReference type="Proteomes" id="UP000184356"/>
    </source>
</evidence>
<sequence>MATISPSLTKSSKGLNPPIASTRIASSPVRHGLELGRRHELLGCLLSGKRVSRCCSAFRAEISGCDGGDLPIAYLGQHGIRDSVLGIDLGRTLRDHYVGVNGCDPATPEEPAPGSGVQQSRITRIAPQGTLTSGLRLTAIIYRILQRRVLPTRLPVVSCGNFSLSSNQAPKWVPQRVGLGCGGLPCSRIILSTCDVNTGMTPTVSDLVSA</sequence>